<keyword evidence="2" id="KW-1133">Transmembrane helix</keyword>
<name>A0AAE0JPZ3_9PEZI</name>
<evidence type="ECO:0000256" key="2">
    <source>
        <dbReference type="SAM" id="Phobius"/>
    </source>
</evidence>
<dbReference type="Proteomes" id="UP001278500">
    <property type="component" value="Unassembled WGS sequence"/>
</dbReference>
<comment type="caution">
    <text evidence="3">The sequence shown here is derived from an EMBL/GenBank/DDBJ whole genome shotgun (WGS) entry which is preliminary data.</text>
</comment>
<evidence type="ECO:0000313" key="3">
    <source>
        <dbReference type="EMBL" id="KAK3355572.1"/>
    </source>
</evidence>
<organism evidence="3 4">
    <name type="scientific">Neurospora tetraspora</name>
    <dbReference type="NCBI Taxonomy" id="94610"/>
    <lineage>
        <taxon>Eukaryota</taxon>
        <taxon>Fungi</taxon>
        <taxon>Dikarya</taxon>
        <taxon>Ascomycota</taxon>
        <taxon>Pezizomycotina</taxon>
        <taxon>Sordariomycetes</taxon>
        <taxon>Sordariomycetidae</taxon>
        <taxon>Sordariales</taxon>
        <taxon>Sordariaceae</taxon>
        <taxon>Neurospora</taxon>
    </lineage>
</organism>
<dbReference type="GeneID" id="87862540"/>
<proteinExistence type="predicted"/>
<reference evidence="3" key="1">
    <citation type="journal article" date="2023" name="Mol. Phylogenet. Evol.">
        <title>Genome-scale phylogeny and comparative genomics of the fungal order Sordariales.</title>
        <authorList>
            <person name="Hensen N."/>
            <person name="Bonometti L."/>
            <person name="Westerberg I."/>
            <person name="Brannstrom I.O."/>
            <person name="Guillou S."/>
            <person name="Cros-Aarteil S."/>
            <person name="Calhoun S."/>
            <person name="Haridas S."/>
            <person name="Kuo A."/>
            <person name="Mondo S."/>
            <person name="Pangilinan J."/>
            <person name="Riley R."/>
            <person name="LaButti K."/>
            <person name="Andreopoulos B."/>
            <person name="Lipzen A."/>
            <person name="Chen C."/>
            <person name="Yan M."/>
            <person name="Daum C."/>
            <person name="Ng V."/>
            <person name="Clum A."/>
            <person name="Steindorff A."/>
            <person name="Ohm R.A."/>
            <person name="Martin F."/>
            <person name="Silar P."/>
            <person name="Natvig D.O."/>
            <person name="Lalanne C."/>
            <person name="Gautier V."/>
            <person name="Ament-Velasquez S.L."/>
            <person name="Kruys A."/>
            <person name="Hutchinson M.I."/>
            <person name="Powell A.J."/>
            <person name="Barry K."/>
            <person name="Miller A.N."/>
            <person name="Grigoriev I.V."/>
            <person name="Debuchy R."/>
            <person name="Gladieux P."/>
            <person name="Hiltunen Thoren M."/>
            <person name="Johannesson H."/>
        </authorList>
    </citation>
    <scope>NUCLEOTIDE SEQUENCE</scope>
    <source>
        <strain evidence="3">CBS 560.94</strain>
    </source>
</reference>
<evidence type="ECO:0000256" key="1">
    <source>
        <dbReference type="SAM" id="MobiDB-lite"/>
    </source>
</evidence>
<feature type="transmembrane region" description="Helical" evidence="2">
    <location>
        <begin position="109"/>
        <end position="131"/>
    </location>
</feature>
<keyword evidence="2" id="KW-0472">Membrane</keyword>
<evidence type="ECO:0000313" key="4">
    <source>
        <dbReference type="Proteomes" id="UP001278500"/>
    </source>
</evidence>
<dbReference type="AlphaFoldDB" id="A0AAE0JPZ3"/>
<accession>A0AAE0JPZ3</accession>
<keyword evidence="4" id="KW-1185">Reference proteome</keyword>
<feature type="transmembrane region" description="Helical" evidence="2">
    <location>
        <begin position="86"/>
        <end position="103"/>
    </location>
</feature>
<protein>
    <submittedName>
        <fullName evidence="3">Uncharacterized protein</fullName>
    </submittedName>
</protein>
<dbReference type="RefSeq" id="XP_062686950.1">
    <property type="nucleotide sequence ID" value="XM_062825386.1"/>
</dbReference>
<gene>
    <name evidence="3" type="ORF">B0H65DRAFT_438804</name>
</gene>
<feature type="compositionally biased region" description="Acidic residues" evidence="1">
    <location>
        <begin position="34"/>
        <end position="53"/>
    </location>
</feature>
<feature type="compositionally biased region" description="Basic and acidic residues" evidence="1">
    <location>
        <begin position="59"/>
        <end position="78"/>
    </location>
</feature>
<feature type="region of interest" description="Disordered" evidence="1">
    <location>
        <begin position="1"/>
        <end position="78"/>
    </location>
</feature>
<dbReference type="EMBL" id="JAUEPP010000001">
    <property type="protein sequence ID" value="KAK3355572.1"/>
    <property type="molecule type" value="Genomic_DNA"/>
</dbReference>
<keyword evidence="2" id="KW-0812">Transmembrane</keyword>
<sequence length="158" mass="17339">MLLGPKYTVSVRIAPPSEPDRTSQAQAIGFELEYSSDIDIEEENDEKDDENDIDPCLTQKDEGNEKSEMRGEEREMGGRRRRRREVLAILEVLVGGSVPIRSLDVNVVGWGGGGVFFVAHASVAFPVLSIANAKDIVHIVIAIALSSPRELNLPKGRI</sequence>
<reference evidence="3" key="2">
    <citation type="submission" date="2023-06" db="EMBL/GenBank/DDBJ databases">
        <authorList>
            <consortium name="Lawrence Berkeley National Laboratory"/>
            <person name="Haridas S."/>
            <person name="Hensen N."/>
            <person name="Bonometti L."/>
            <person name="Westerberg I."/>
            <person name="Brannstrom I.O."/>
            <person name="Guillou S."/>
            <person name="Cros-Aarteil S."/>
            <person name="Calhoun S."/>
            <person name="Kuo A."/>
            <person name="Mondo S."/>
            <person name="Pangilinan J."/>
            <person name="Riley R."/>
            <person name="Labutti K."/>
            <person name="Andreopoulos B."/>
            <person name="Lipzen A."/>
            <person name="Chen C."/>
            <person name="Yanf M."/>
            <person name="Daum C."/>
            <person name="Ng V."/>
            <person name="Clum A."/>
            <person name="Steindorff A."/>
            <person name="Ohm R."/>
            <person name="Martin F."/>
            <person name="Silar P."/>
            <person name="Natvig D."/>
            <person name="Lalanne C."/>
            <person name="Gautier V."/>
            <person name="Ament-Velasquez S.L."/>
            <person name="Kruys A."/>
            <person name="Hutchinson M.I."/>
            <person name="Powell A.J."/>
            <person name="Barry K."/>
            <person name="Miller A.N."/>
            <person name="Grigoriev I.V."/>
            <person name="Debuchy R."/>
            <person name="Gladieux P."/>
            <person name="Thoren M.H."/>
            <person name="Johannesson H."/>
        </authorList>
    </citation>
    <scope>NUCLEOTIDE SEQUENCE</scope>
    <source>
        <strain evidence="3">CBS 560.94</strain>
    </source>
</reference>